<evidence type="ECO:0000313" key="13">
    <source>
        <dbReference type="EMBL" id="CAF0934828.1"/>
    </source>
</evidence>
<keyword evidence="2" id="KW-0479">Metal-binding</keyword>
<dbReference type="Gene3D" id="3.30.40.10">
    <property type="entry name" value="Zinc/RING finger domain, C3HC4 (zinc finger)"/>
    <property type="match status" value="1"/>
</dbReference>
<dbReference type="AlphaFoldDB" id="A0A814C362"/>
<protein>
    <recommendedName>
        <fullName evidence="9">CXXC-type zinc finger protein 1</fullName>
    </recommendedName>
</protein>
<dbReference type="Pfam" id="PF00628">
    <property type="entry name" value="PHD"/>
    <property type="match status" value="1"/>
</dbReference>
<dbReference type="PANTHER" id="PTHR46174:SF1">
    <property type="entry name" value="CXXC-TYPE ZINC FINGER PROTEIN 1"/>
    <property type="match status" value="1"/>
</dbReference>
<keyword evidence="15" id="KW-1185">Reference proteome</keyword>
<dbReference type="Proteomes" id="UP000663829">
    <property type="component" value="Unassembled WGS sequence"/>
</dbReference>
<evidence type="ECO:0000256" key="6">
    <source>
        <dbReference type="ARBA" id="ARBA00023125"/>
    </source>
</evidence>
<reference evidence="13" key="1">
    <citation type="submission" date="2021-02" db="EMBL/GenBank/DDBJ databases">
        <authorList>
            <person name="Nowell W R."/>
        </authorList>
    </citation>
    <scope>NUCLEOTIDE SEQUENCE</scope>
</reference>
<name>A0A814C362_9BILA</name>
<evidence type="ECO:0000313" key="14">
    <source>
        <dbReference type="EMBL" id="CAF3712265.1"/>
    </source>
</evidence>
<keyword evidence="6" id="KW-0238">DNA-binding</keyword>
<evidence type="ECO:0000256" key="10">
    <source>
        <dbReference type="PROSITE-ProRule" id="PRU00146"/>
    </source>
</evidence>
<comment type="subcellular location">
    <subcellularLocation>
        <location evidence="1">Nucleus</location>
    </subcellularLocation>
</comment>
<sequence length="552" mass="63808">MDRLPITSMKKLKHPSNMSLNSKIMLDSKKGTIYCICRSTDCSRFMIGCDSCDQWYHGDCIGMTEKESSKIEEFFCHRCRFKTPTLRIKYTLPQKEAEEKLHKVIQRPTTVANDSSLQERVSMTNMHINPHTSNDIYYDSSNSDSSSALSSSTTTTLMKPYDSSYTHSNQSLINSDLSTSNQIQTVQYETLEAKLDTQSLFDRYSTIKQEQKEIKTENDILDQTKQSLLPPPPTKRSGNKGETTKRKRSAAESNNCTDRSNNYNQADHRRYSSRHRCDQSEEWPRQCFGPGCVHEARTNSKYCSDECGLELARNRLLQFLPMRMMCWQAIPSTADVLNLNALEDIKLEIDEIKRRLVVLDDDQRKLDDIVEKGRKLKAIKDANKLDPSNEEPDWTCFCILCNQEVSQKSYMRHIDKCFIRYESQVSYGSNVKSNIEGLFCDHYDPTNQLYCKRLKVICPEHSRDPKIGLDEACGCPIEKNLFDVSDELCIIPKRTCTKHLKWDRKRRAQIDLERLHELMRLEELVEKENRLRSAVADRGSVAGLLMHKTIPH</sequence>
<dbReference type="InterPro" id="IPR019786">
    <property type="entry name" value="Zinc_finger_PHD-type_CS"/>
</dbReference>
<dbReference type="InterPro" id="IPR013083">
    <property type="entry name" value="Znf_RING/FYVE/PHD"/>
</dbReference>
<dbReference type="SUPFAM" id="SSF57903">
    <property type="entry name" value="FYVE/PHD zinc finger"/>
    <property type="match status" value="1"/>
</dbReference>
<dbReference type="GO" id="GO:0048188">
    <property type="term" value="C:Set1C/COMPASS complex"/>
    <property type="evidence" value="ECO:0007669"/>
    <property type="project" value="InterPro"/>
</dbReference>
<evidence type="ECO:0000256" key="5">
    <source>
        <dbReference type="ARBA" id="ARBA00023015"/>
    </source>
</evidence>
<keyword evidence="7" id="KW-0804">Transcription</keyword>
<gene>
    <name evidence="13" type="ORF">GPM918_LOCUS10383</name>
    <name evidence="14" type="ORF">SRO942_LOCUS10384</name>
</gene>
<accession>A0A814C362</accession>
<dbReference type="GO" id="GO:0008270">
    <property type="term" value="F:zinc ion binding"/>
    <property type="evidence" value="ECO:0007669"/>
    <property type="project" value="UniProtKB-KW"/>
</dbReference>
<dbReference type="InterPro" id="IPR019787">
    <property type="entry name" value="Znf_PHD-finger"/>
</dbReference>
<evidence type="ECO:0000256" key="11">
    <source>
        <dbReference type="SAM" id="MobiDB-lite"/>
    </source>
</evidence>
<dbReference type="InterPro" id="IPR001965">
    <property type="entry name" value="Znf_PHD"/>
</dbReference>
<proteinExistence type="predicted"/>
<dbReference type="EMBL" id="CAJOBC010002042">
    <property type="protein sequence ID" value="CAF3712265.1"/>
    <property type="molecule type" value="Genomic_DNA"/>
</dbReference>
<dbReference type="GO" id="GO:0045893">
    <property type="term" value="P:positive regulation of DNA-templated transcription"/>
    <property type="evidence" value="ECO:0007669"/>
    <property type="project" value="TreeGrafter"/>
</dbReference>
<evidence type="ECO:0000256" key="1">
    <source>
        <dbReference type="ARBA" id="ARBA00004123"/>
    </source>
</evidence>
<organism evidence="13 15">
    <name type="scientific">Didymodactylos carnosus</name>
    <dbReference type="NCBI Taxonomy" id="1234261"/>
    <lineage>
        <taxon>Eukaryota</taxon>
        <taxon>Metazoa</taxon>
        <taxon>Spiralia</taxon>
        <taxon>Gnathifera</taxon>
        <taxon>Rotifera</taxon>
        <taxon>Eurotatoria</taxon>
        <taxon>Bdelloidea</taxon>
        <taxon>Philodinida</taxon>
        <taxon>Philodinidae</taxon>
        <taxon>Didymodactylos</taxon>
    </lineage>
</organism>
<dbReference type="GO" id="GO:0003677">
    <property type="term" value="F:DNA binding"/>
    <property type="evidence" value="ECO:0007669"/>
    <property type="project" value="UniProtKB-KW"/>
</dbReference>
<evidence type="ECO:0000259" key="12">
    <source>
        <dbReference type="PROSITE" id="PS50016"/>
    </source>
</evidence>
<dbReference type="InterPro" id="IPR022056">
    <property type="entry name" value="CpG-bd_C"/>
</dbReference>
<dbReference type="PANTHER" id="PTHR46174">
    <property type="entry name" value="CXXC-TYPE ZINC FINGER PROTEIN 1"/>
    <property type="match status" value="1"/>
</dbReference>
<keyword evidence="8" id="KW-0539">Nucleus</keyword>
<feature type="region of interest" description="Disordered" evidence="11">
    <location>
        <begin position="134"/>
        <end position="154"/>
    </location>
</feature>
<comment type="caution">
    <text evidence="13">The sequence shown here is derived from an EMBL/GenBank/DDBJ whole genome shotgun (WGS) entry which is preliminary data.</text>
</comment>
<dbReference type="InterPro" id="IPR011011">
    <property type="entry name" value="Znf_FYVE_PHD"/>
</dbReference>
<dbReference type="CDD" id="cd15553">
    <property type="entry name" value="PHD_Cfp1"/>
    <property type="match status" value="1"/>
</dbReference>
<feature type="compositionally biased region" description="Polar residues" evidence="11">
    <location>
        <begin position="251"/>
        <end position="265"/>
    </location>
</feature>
<evidence type="ECO:0000256" key="9">
    <source>
        <dbReference type="ARBA" id="ARBA00023828"/>
    </source>
</evidence>
<evidence type="ECO:0000256" key="2">
    <source>
        <dbReference type="ARBA" id="ARBA00022723"/>
    </source>
</evidence>
<feature type="domain" description="PHD-type" evidence="12">
    <location>
        <begin position="32"/>
        <end position="82"/>
    </location>
</feature>
<evidence type="ECO:0000256" key="7">
    <source>
        <dbReference type="ARBA" id="ARBA00023163"/>
    </source>
</evidence>
<dbReference type="PROSITE" id="PS01359">
    <property type="entry name" value="ZF_PHD_1"/>
    <property type="match status" value="1"/>
</dbReference>
<dbReference type="SMART" id="SM00249">
    <property type="entry name" value="PHD"/>
    <property type="match status" value="1"/>
</dbReference>
<dbReference type="Proteomes" id="UP000681722">
    <property type="component" value="Unassembled WGS sequence"/>
</dbReference>
<evidence type="ECO:0000256" key="4">
    <source>
        <dbReference type="ARBA" id="ARBA00022833"/>
    </source>
</evidence>
<dbReference type="InterPro" id="IPR037869">
    <property type="entry name" value="Spp1/CFP1"/>
</dbReference>
<dbReference type="PROSITE" id="PS50016">
    <property type="entry name" value="ZF_PHD_2"/>
    <property type="match status" value="1"/>
</dbReference>
<feature type="region of interest" description="Disordered" evidence="11">
    <location>
        <begin position="215"/>
        <end position="275"/>
    </location>
</feature>
<feature type="compositionally biased region" description="Basic and acidic residues" evidence="11">
    <location>
        <begin position="266"/>
        <end position="275"/>
    </location>
</feature>
<keyword evidence="5" id="KW-0805">Transcription regulation</keyword>
<keyword evidence="4" id="KW-0862">Zinc</keyword>
<dbReference type="EMBL" id="CAJNOQ010002042">
    <property type="protein sequence ID" value="CAF0934828.1"/>
    <property type="molecule type" value="Genomic_DNA"/>
</dbReference>
<evidence type="ECO:0000313" key="15">
    <source>
        <dbReference type="Proteomes" id="UP000663829"/>
    </source>
</evidence>
<keyword evidence="3 10" id="KW-0863">Zinc-finger</keyword>
<evidence type="ECO:0000256" key="8">
    <source>
        <dbReference type="ARBA" id="ARBA00023242"/>
    </source>
</evidence>
<evidence type="ECO:0000256" key="3">
    <source>
        <dbReference type="ARBA" id="ARBA00022771"/>
    </source>
</evidence>
<dbReference type="OrthoDB" id="419183at2759"/>
<dbReference type="Pfam" id="PF12269">
    <property type="entry name" value="CpG_bind_C"/>
    <property type="match status" value="1"/>
</dbReference>